<protein>
    <submittedName>
        <fullName evidence="2">Uncharacterized protein</fullName>
    </submittedName>
</protein>
<feature type="compositionally biased region" description="Basic and acidic residues" evidence="1">
    <location>
        <begin position="1"/>
        <end position="12"/>
    </location>
</feature>
<proteinExistence type="predicted"/>
<name>A0ABS4TLN7_9PSEU</name>
<comment type="caution">
    <text evidence="2">The sequence shown here is derived from an EMBL/GenBank/DDBJ whole genome shotgun (WGS) entry which is preliminary data.</text>
</comment>
<gene>
    <name evidence="2" type="ORF">JOF56_005727</name>
</gene>
<dbReference type="EMBL" id="JAGINW010000001">
    <property type="protein sequence ID" value="MBP2325342.1"/>
    <property type="molecule type" value="Genomic_DNA"/>
</dbReference>
<reference evidence="2 3" key="1">
    <citation type="submission" date="2021-03" db="EMBL/GenBank/DDBJ databases">
        <title>Sequencing the genomes of 1000 actinobacteria strains.</title>
        <authorList>
            <person name="Klenk H.-P."/>
        </authorList>
    </citation>
    <scope>NUCLEOTIDE SEQUENCE [LARGE SCALE GENOMIC DNA]</scope>
    <source>
        <strain evidence="2 3">DSM 46670</strain>
    </source>
</reference>
<dbReference type="Proteomes" id="UP001519332">
    <property type="component" value="Unassembled WGS sequence"/>
</dbReference>
<sequence>MDTLDKPAEPTRPEPNAKINKPSKIHNKTNRWIQA</sequence>
<feature type="region of interest" description="Disordered" evidence="1">
    <location>
        <begin position="1"/>
        <end position="35"/>
    </location>
</feature>
<keyword evidence="3" id="KW-1185">Reference proteome</keyword>
<evidence type="ECO:0000313" key="2">
    <source>
        <dbReference type="EMBL" id="MBP2325342.1"/>
    </source>
</evidence>
<organism evidence="2 3">
    <name type="scientific">Kibdelosporangium banguiense</name>
    <dbReference type="NCBI Taxonomy" id="1365924"/>
    <lineage>
        <taxon>Bacteria</taxon>
        <taxon>Bacillati</taxon>
        <taxon>Actinomycetota</taxon>
        <taxon>Actinomycetes</taxon>
        <taxon>Pseudonocardiales</taxon>
        <taxon>Pseudonocardiaceae</taxon>
        <taxon>Kibdelosporangium</taxon>
    </lineage>
</organism>
<accession>A0ABS4TLN7</accession>
<evidence type="ECO:0000256" key="1">
    <source>
        <dbReference type="SAM" id="MobiDB-lite"/>
    </source>
</evidence>
<evidence type="ECO:0000313" key="3">
    <source>
        <dbReference type="Proteomes" id="UP001519332"/>
    </source>
</evidence>